<comment type="caution">
    <text evidence="2">The sequence shown here is derived from an EMBL/GenBank/DDBJ whole genome shotgun (WGS) entry which is preliminary data.</text>
</comment>
<protein>
    <recommendedName>
        <fullName evidence="4">Integral membrane protein</fullName>
    </recommendedName>
</protein>
<keyword evidence="1" id="KW-0812">Transmembrane</keyword>
<dbReference type="Proteomes" id="UP000051442">
    <property type="component" value="Unassembled WGS sequence"/>
</dbReference>
<dbReference type="PATRIC" id="fig|1423804.4.peg.109"/>
<gene>
    <name evidence="2" type="ORF">FD14_GL000098</name>
</gene>
<keyword evidence="1" id="KW-1133">Transmembrane helix</keyword>
<dbReference type="EMBL" id="AYZM01000055">
    <property type="protein sequence ID" value="KRN25992.1"/>
    <property type="molecule type" value="Genomic_DNA"/>
</dbReference>
<reference evidence="2 3" key="1">
    <citation type="journal article" date="2015" name="Genome Announc.">
        <title>Expanding the biotechnology potential of lactobacilli through comparative genomics of 213 strains and associated genera.</title>
        <authorList>
            <person name="Sun Z."/>
            <person name="Harris H.M."/>
            <person name="McCann A."/>
            <person name="Guo C."/>
            <person name="Argimon S."/>
            <person name="Zhang W."/>
            <person name="Yang X."/>
            <person name="Jeffery I.B."/>
            <person name="Cooney J.C."/>
            <person name="Kagawa T.F."/>
            <person name="Liu W."/>
            <person name="Song Y."/>
            <person name="Salvetti E."/>
            <person name="Wrobel A."/>
            <person name="Rasinkangas P."/>
            <person name="Parkhill J."/>
            <person name="Rea M.C."/>
            <person name="O'Sullivan O."/>
            <person name="Ritari J."/>
            <person name="Douillard F.P."/>
            <person name="Paul Ross R."/>
            <person name="Yang R."/>
            <person name="Briner A.E."/>
            <person name="Felis G.E."/>
            <person name="de Vos W.M."/>
            <person name="Barrangou R."/>
            <person name="Klaenhammer T.R."/>
            <person name="Caufield P.W."/>
            <person name="Cui Y."/>
            <person name="Zhang H."/>
            <person name="O'Toole P.W."/>
        </authorList>
    </citation>
    <scope>NUCLEOTIDE SEQUENCE [LARGE SCALE GENOMIC DNA]</scope>
    <source>
        <strain evidence="2 3">DSM 23365</strain>
    </source>
</reference>
<feature type="transmembrane region" description="Helical" evidence="1">
    <location>
        <begin position="12"/>
        <end position="33"/>
    </location>
</feature>
<evidence type="ECO:0000256" key="1">
    <source>
        <dbReference type="SAM" id="Phobius"/>
    </source>
</evidence>
<evidence type="ECO:0000313" key="2">
    <source>
        <dbReference type="EMBL" id="KRN25992.1"/>
    </source>
</evidence>
<feature type="transmembrane region" description="Helical" evidence="1">
    <location>
        <begin position="89"/>
        <end position="107"/>
    </location>
</feature>
<dbReference type="AlphaFoldDB" id="A0A0R2FC55"/>
<dbReference type="STRING" id="1423804.FD14_GL000098"/>
<feature type="transmembrane region" description="Helical" evidence="1">
    <location>
        <begin position="39"/>
        <end position="59"/>
    </location>
</feature>
<accession>A0A0R2FC55</accession>
<feature type="transmembrane region" description="Helical" evidence="1">
    <location>
        <begin position="66"/>
        <end position="83"/>
    </location>
</feature>
<keyword evidence="3" id="KW-1185">Reference proteome</keyword>
<sequence>MVVVVAILKRFGWPYWAVGLVMGLFVPILLQQVTIDPVWHSGVIFGLVNSVLAGVIGYLVKHRGEAGWLILVLPVIFAVGIWVSGPAYAIYFAISYLCISYLAYGLTR</sequence>
<keyword evidence="1" id="KW-0472">Membrane</keyword>
<evidence type="ECO:0000313" key="3">
    <source>
        <dbReference type="Proteomes" id="UP000051442"/>
    </source>
</evidence>
<proteinExistence type="predicted"/>
<name>A0A0R2FC55_9LACO</name>
<organism evidence="2 3">
    <name type="scientific">Secundilactobacillus similis DSM 23365 = JCM 2765</name>
    <dbReference type="NCBI Taxonomy" id="1423804"/>
    <lineage>
        <taxon>Bacteria</taxon>
        <taxon>Bacillati</taxon>
        <taxon>Bacillota</taxon>
        <taxon>Bacilli</taxon>
        <taxon>Lactobacillales</taxon>
        <taxon>Lactobacillaceae</taxon>
        <taxon>Secundilactobacillus</taxon>
    </lineage>
</organism>
<evidence type="ECO:0008006" key="4">
    <source>
        <dbReference type="Google" id="ProtNLM"/>
    </source>
</evidence>